<evidence type="ECO:0000313" key="2">
    <source>
        <dbReference type="EMBL" id="KAF9531745.1"/>
    </source>
</evidence>
<keyword evidence="3" id="KW-1185">Reference proteome</keyword>
<gene>
    <name evidence="2" type="ORF">CPB83DRAFT_848651</name>
</gene>
<keyword evidence="1" id="KW-0472">Membrane</keyword>
<evidence type="ECO:0000256" key="1">
    <source>
        <dbReference type="SAM" id="Phobius"/>
    </source>
</evidence>
<evidence type="ECO:0000313" key="3">
    <source>
        <dbReference type="Proteomes" id="UP000807306"/>
    </source>
</evidence>
<accession>A0A9P6EMS4</accession>
<name>A0A9P6EMS4_9AGAR</name>
<dbReference type="Proteomes" id="UP000807306">
    <property type="component" value="Unassembled WGS sequence"/>
</dbReference>
<keyword evidence="1" id="KW-1133">Transmembrane helix</keyword>
<sequence>MSQETLVVPPTAHFPLLDRVSRQPSLIQGVSPPMMAEVTLEDVNQMMTCQRYSINITGPGWFLALFAIMAFLFSLIPQVHVHVSHHGR</sequence>
<dbReference type="AlphaFoldDB" id="A0A9P6EMS4"/>
<feature type="transmembrane region" description="Helical" evidence="1">
    <location>
        <begin position="61"/>
        <end position="83"/>
    </location>
</feature>
<reference evidence="2" key="1">
    <citation type="submission" date="2020-11" db="EMBL/GenBank/DDBJ databases">
        <authorList>
            <consortium name="DOE Joint Genome Institute"/>
            <person name="Ahrendt S."/>
            <person name="Riley R."/>
            <person name="Andreopoulos W."/>
            <person name="Labutti K."/>
            <person name="Pangilinan J."/>
            <person name="Ruiz-Duenas F.J."/>
            <person name="Barrasa J.M."/>
            <person name="Sanchez-Garcia M."/>
            <person name="Camarero S."/>
            <person name="Miyauchi S."/>
            <person name="Serrano A."/>
            <person name="Linde D."/>
            <person name="Babiker R."/>
            <person name="Drula E."/>
            <person name="Ayuso-Fernandez I."/>
            <person name="Pacheco R."/>
            <person name="Padilla G."/>
            <person name="Ferreira P."/>
            <person name="Barriuso J."/>
            <person name="Kellner H."/>
            <person name="Castanera R."/>
            <person name="Alfaro M."/>
            <person name="Ramirez L."/>
            <person name="Pisabarro A.G."/>
            <person name="Kuo A."/>
            <person name="Tritt A."/>
            <person name="Lipzen A."/>
            <person name="He G."/>
            <person name="Yan M."/>
            <person name="Ng V."/>
            <person name="Cullen D."/>
            <person name="Martin F."/>
            <person name="Rosso M.-N."/>
            <person name="Henrissat B."/>
            <person name="Hibbett D."/>
            <person name="Martinez A.T."/>
            <person name="Grigoriev I.V."/>
        </authorList>
    </citation>
    <scope>NUCLEOTIDE SEQUENCE</scope>
    <source>
        <strain evidence="2">CBS 506.95</strain>
    </source>
</reference>
<dbReference type="EMBL" id="MU157834">
    <property type="protein sequence ID" value="KAF9531745.1"/>
    <property type="molecule type" value="Genomic_DNA"/>
</dbReference>
<proteinExistence type="predicted"/>
<protein>
    <submittedName>
        <fullName evidence="2">Uncharacterized protein</fullName>
    </submittedName>
</protein>
<keyword evidence="1" id="KW-0812">Transmembrane</keyword>
<comment type="caution">
    <text evidence="2">The sequence shown here is derived from an EMBL/GenBank/DDBJ whole genome shotgun (WGS) entry which is preliminary data.</text>
</comment>
<organism evidence="2 3">
    <name type="scientific">Crepidotus variabilis</name>
    <dbReference type="NCBI Taxonomy" id="179855"/>
    <lineage>
        <taxon>Eukaryota</taxon>
        <taxon>Fungi</taxon>
        <taxon>Dikarya</taxon>
        <taxon>Basidiomycota</taxon>
        <taxon>Agaricomycotina</taxon>
        <taxon>Agaricomycetes</taxon>
        <taxon>Agaricomycetidae</taxon>
        <taxon>Agaricales</taxon>
        <taxon>Agaricineae</taxon>
        <taxon>Crepidotaceae</taxon>
        <taxon>Crepidotus</taxon>
    </lineage>
</organism>